<dbReference type="Proteomes" id="UP001280121">
    <property type="component" value="Unassembled WGS sequence"/>
</dbReference>
<sequence>MQQLWRDWIQVCATEDGATGFLILLSVIWIFGDQTTAHLCSTSLTIWTLKNNGLSNSRRRFFFEECWMDDGECHDIVALNRQSDMVGDTVGSVLGSLKRCGRFLDSWNHKKRNKLRRDLIEKRKKLKEACNMDKPASWRIINKLENQLDEALSTEEKYWQQRARVDWLRGGDRNSRFFHSKASGRRACNRIRGLTDVDGNWRGSRENMEKIISNYFTSIFTTSCPSQNDIDLVLEGVQPKLSRSLSHFLESSFTGEEIRRVVFEMCPSKVLGRYGFPASFYQRYWDTIGPNVVAACLDVLNGGAPVFETNKTVITLILKVQTPESMAEFRPISLCNVLYKIIAKVLTNRLRSVLGKIISENQYAFIPGRLIDDNTIVGLECLYRINKRKRKHGSMAIKLDMSKAYDRVEWIFIKNMMLKLGLS</sequence>
<dbReference type="EMBL" id="JANJYI010000001">
    <property type="protein sequence ID" value="KAK2664375.1"/>
    <property type="molecule type" value="Genomic_DNA"/>
</dbReference>
<proteinExistence type="predicted"/>
<accession>A0AAE0CUU0</accession>
<organism evidence="2 3">
    <name type="scientific">Dipteronia dyeriana</name>
    <dbReference type="NCBI Taxonomy" id="168575"/>
    <lineage>
        <taxon>Eukaryota</taxon>
        <taxon>Viridiplantae</taxon>
        <taxon>Streptophyta</taxon>
        <taxon>Embryophyta</taxon>
        <taxon>Tracheophyta</taxon>
        <taxon>Spermatophyta</taxon>
        <taxon>Magnoliopsida</taxon>
        <taxon>eudicotyledons</taxon>
        <taxon>Gunneridae</taxon>
        <taxon>Pentapetalae</taxon>
        <taxon>rosids</taxon>
        <taxon>malvids</taxon>
        <taxon>Sapindales</taxon>
        <taxon>Sapindaceae</taxon>
        <taxon>Hippocastanoideae</taxon>
        <taxon>Acereae</taxon>
        <taxon>Dipteronia</taxon>
    </lineage>
</organism>
<feature type="domain" description="Reverse transcriptase" evidence="1">
    <location>
        <begin position="326"/>
        <end position="413"/>
    </location>
</feature>
<dbReference type="InterPro" id="IPR043502">
    <property type="entry name" value="DNA/RNA_pol_sf"/>
</dbReference>
<dbReference type="InterPro" id="IPR000477">
    <property type="entry name" value="RT_dom"/>
</dbReference>
<reference evidence="2" key="1">
    <citation type="journal article" date="2023" name="Plant J.">
        <title>Genome sequences and population genomics provide insights into the demographic history, inbreeding, and mutation load of two 'living fossil' tree species of Dipteronia.</title>
        <authorList>
            <person name="Feng Y."/>
            <person name="Comes H.P."/>
            <person name="Chen J."/>
            <person name="Zhu S."/>
            <person name="Lu R."/>
            <person name="Zhang X."/>
            <person name="Li P."/>
            <person name="Qiu J."/>
            <person name="Olsen K.M."/>
            <person name="Qiu Y."/>
        </authorList>
    </citation>
    <scope>NUCLEOTIDE SEQUENCE</scope>
    <source>
        <strain evidence="2">KIB01</strain>
    </source>
</reference>
<dbReference type="CDD" id="cd01650">
    <property type="entry name" value="RT_nLTR_like"/>
    <property type="match status" value="1"/>
</dbReference>
<keyword evidence="3" id="KW-1185">Reference proteome</keyword>
<dbReference type="PANTHER" id="PTHR19446">
    <property type="entry name" value="REVERSE TRANSCRIPTASES"/>
    <property type="match status" value="1"/>
</dbReference>
<dbReference type="Pfam" id="PF00078">
    <property type="entry name" value="RVT_1"/>
    <property type="match status" value="1"/>
</dbReference>
<dbReference type="SUPFAM" id="SSF56672">
    <property type="entry name" value="DNA/RNA polymerases"/>
    <property type="match status" value="1"/>
</dbReference>
<gene>
    <name evidence="2" type="ORF">Ddye_002949</name>
</gene>
<comment type="caution">
    <text evidence="2">The sequence shown here is derived from an EMBL/GenBank/DDBJ whole genome shotgun (WGS) entry which is preliminary data.</text>
</comment>
<protein>
    <recommendedName>
        <fullName evidence="1">Reverse transcriptase domain-containing protein</fullName>
    </recommendedName>
</protein>
<dbReference type="AlphaFoldDB" id="A0AAE0CUU0"/>
<evidence type="ECO:0000259" key="1">
    <source>
        <dbReference type="Pfam" id="PF00078"/>
    </source>
</evidence>
<name>A0AAE0CUU0_9ROSI</name>
<evidence type="ECO:0000313" key="3">
    <source>
        <dbReference type="Proteomes" id="UP001280121"/>
    </source>
</evidence>
<evidence type="ECO:0000313" key="2">
    <source>
        <dbReference type="EMBL" id="KAK2664375.1"/>
    </source>
</evidence>